<dbReference type="PANTHER" id="PTHR24413">
    <property type="entry name" value="SPECKLE-TYPE POZ PROTEIN"/>
    <property type="match status" value="1"/>
</dbReference>
<dbReference type="AlphaFoldDB" id="A0A9N9IZ54"/>
<dbReference type="Gene3D" id="3.30.710.10">
    <property type="entry name" value="Potassium Channel Kv1.1, Chain A"/>
    <property type="match status" value="1"/>
</dbReference>
<organism evidence="2 3">
    <name type="scientific">Dentiscutata erythropus</name>
    <dbReference type="NCBI Taxonomy" id="1348616"/>
    <lineage>
        <taxon>Eukaryota</taxon>
        <taxon>Fungi</taxon>
        <taxon>Fungi incertae sedis</taxon>
        <taxon>Mucoromycota</taxon>
        <taxon>Glomeromycotina</taxon>
        <taxon>Glomeromycetes</taxon>
        <taxon>Diversisporales</taxon>
        <taxon>Gigasporaceae</taxon>
        <taxon>Dentiscutata</taxon>
    </lineage>
</organism>
<gene>
    <name evidence="2" type="ORF">DERYTH_LOCUS17518</name>
</gene>
<dbReference type="Proteomes" id="UP000789405">
    <property type="component" value="Unassembled WGS sequence"/>
</dbReference>
<dbReference type="SUPFAM" id="SSF54695">
    <property type="entry name" value="POZ domain"/>
    <property type="match status" value="1"/>
</dbReference>
<protein>
    <submittedName>
        <fullName evidence="2">10217_t:CDS:1</fullName>
    </submittedName>
</protein>
<proteinExistence type="predicted"/>
<dbReference type="Pfam" id="PF00651">
    <property type="entry name" value="BTB"/>
    <property type="match status" value="1"/>
</dbReference>
<evidence type="ECO:0000259" key="1">
    <source>
        <dbReference type="PROSITE" id="PS50097"/>
    </source>
</evidence>
<keyword evidence="3" id="KW-1185">Reference proteome</keyword>
<accession>A0A9N9IZ54</accession>
<dbReference type="OrthoDB" id="2385073at2759"/>
<dbReference type="EMBL" id="CAJVPY010016594">
    <property type="protein sequence ID" value="CAG8757841.1"/>
    <property type="molecule type" value="Genomic_DNA"/>
</dbReference>
<name>A0A9N9IZ54_9GLOM</name>
<comment type="caution">
    <text evidence="2">The sequence shown here is derived from an EMBL/GenBank/DDBJ whole genome shotgun (WGS) entry which is preliminary data.</text>
</comment>
<dbReference type="InterPro" id="IPR011333">
    <property type="entry name" value="SKP1/BTB/POZ_sf"/>
</dbReference>
<dbReference type="PROSITE" id="PS50097">
    <property type="entry name" value="BTB"/>
    <property type="match status" value="1"/>
</dbReference>
<evidence type="ECO:0000313" key="3">
    <source>
        <dbReference type="Proteomes" id="UP000789405"/>
    </source>
</evidence>
<feature type="domain" description="BTB" evidence="1">
    <location>
        <begin position="214"/>
        <end position="288"/>
    </location>
</feature>
<reference evidence="2" key="1">
    <citation type="submission" date="2021-06" db="EMBL/GenBank/DDBJ databases">
        <authorList>
            <person name="Kallberg Y."/>
            <person name="Tangrot J."/>
            <person name="Rosling A."/>
        </authorList>
    </citation>
    <scope>NUCLEOTIDE SEQUENCE</scope>
    <source>
        <strain evidence="2">MA453B</strain>
    </source>
</reference>
<dbReference type="SMART" id="SM00225">
    <property type="entry name" value="BTB"/>
    <property type="match status" value="1"/>
</dbReference>
<evidence type="ECO:0000313" key="2">
    <source>
        <dbReference type="EMBL" id="CAG8757841.1"/>
    </source>
</evidence>
<sequence>DTNLESPLKETAVTTTTGFESISLMCCQEYKLLCWTQCPLFLRSLDPPNTFKSHIPESGCPTINKIIDNLYYVALDISQSENSSWKSQKGAQLILNSLKETYNHLETLLKTGYYSEIASRIQTNAKIFLNGNDPSNPKDWVSGKNLVFGAQEDVRAGLHKVHDNLKEFKQLLKLAGAREIKNINFDIKTQTYSQKDKLLSGLLDSFEQNDTMHHDVVFQIHHKDEIEEIKANRYVLSAASEHFKALFCGKMKEAIEYQKVIVDIDDIEPSTFRVLIRWLHGQELEEAISTVLNDSKCSDVFLVDLLKASDKYQVDPLKDQVEILIIKGSYVNIDNAIEINEWAKLLRATQLNNYCQQYIKENKTLVIEKKIVSFIKGLFFEISRNFYLFIY</sequence>
<dbReference type="InterPro" id="IPR000210">
    <property type="entry name" value="BTB/POZ_dom"/>
</dbReference>
<feature type="non-terminal residue" evidence="2">
    <location>
        <position position="1"/>
    </location>
</feature>
<dbReference type="CDD" id="cd18186">
    <property type="entry name" value="BTB_POZ_ZBTB_KLHL-like"/>
    <property type="match status" value="1"/>
</dbReference>